<dbReference type="OrthoDB" id="785851at2759"/>
<dbReference type="Proteomes" id="UP000595140">
    <property type="component" value="Unassembled WGS sequence"/>
</dbReference>
<organism evidence="1 2">
    <name type="scientific">Cuscuta campestris</name>
    <dbReference type="NCBI Taxonomy" id="132261"/>
    <lineage>
        <taxon>Eukaryota</taxon>
        <taxon>Viridiplantae</taxon>
        <taxon>Streptophyta</taxon>
        <taxon>Embryophyta</taxon>
        <taxon>Tracheophyta</taxon>
        <taxon>Spermatophyta</taxon>
        <taxon>Magnoliopsida</taxon>
        <taxon>eudicotyledons</taxon>
        <taxon>Gunneridae</taxon>
        <taxon>Pentapetalae</taxon>
        <taxon>asterids</taxon>
        <taxon>lamiids</taxon>
        <taxon>Solanales</taxon>
        <taxon>Convolvulaceae</taxon>
        <taxon>Cuscuteae</taxon>
        <taxon>Cuscuta</taxon>
        <taxon>Cuscuta subgen. Grammica</taxon>
        <taxon>Cuscuta sect. Cleistogrammica</taxon>
    </lineage>
</organism>
<keyword evidence="2" id="KW-1185">Reference proteome</keyword>
<evidence type="ECO:0000313" key="1">
    <source>
        <dbReference type="EMBL" id="VFQ79440.1"/>
    </source>
</evidence>
<evidence type="ECO:0008006" key="3">
    <source>
        <dbReference type="Google" id="ProtNLM"/>
    </source>
</evidence>
<dbReference type="InterPro" id="IPR042316">
    <property type="entry name" value="IRKI-like"/>
</dbReference>
<dbReference type="PANTHER" id="PTHR31029:SF3">
    <property type="entry name" value="IRK-INTERACTING PROTEIN"/>
    <property type="match status" value="1"/>
</dbReference>
<accession>A0A484LS97</accession>
<protein>
    <recommendedName>
        <fullName evidence="3">DUF641 domain-containing protein</fullName>
    </recommendedName>
</protein>
<name>A0A484LS97_9ASTE</name>
<evidence type="ECO:0000313" key="2">
    <source>
        <dbReference type="Proteomes" id="UP000595140"/>
    </source>
</evidence>
<reference evidence="1 2" key="1">
    <citation type="submission" date="2018-04" db="EMBL/GenBank/DDBJ databases">
        <authorList>
            <person name="Vogel A."/>
        </authorList>
    </citation>
    <scope>NUCLEOTIDE SEQUENCE [LARGE SCALE GENOMIC DNA]</scope>
</reference>
<dbReference type="EMBL" id="OOIL02001947">
    <property type="protein sequence ID" value="VFQ79440.1"/>
    <property type="molecule type" value="Genomic_DNA"/>
</dbReference>
<dbReference type="AlphaFoldDB" id="A0A484LS97"/>
<dbReference type="PANTHER" id="PTHR31029">
    <property type="entry name" value="CYCLIN-DEPENDENT KINASE-LIKE PROTEIN"/>
    <property type="match status" value="1"/>
</dbReference>
<sequence>MAATTESCVGNGSSKLGREEIEDAIAKAAELRALHAALVQGDGSPASLKFSTASSPHHLPHFSAQDYPSYDEEGPLPGYKHLHLENNVNYAETCDKYSVGGGKGTESGNSVVHGAAEFSKIGKNPCNVVVPPSDSSAQPQQPKNKGLIFSWLRKKIKNEFSPLRTTSESEDIGSASIEALKKEVMAANEDRDAALMEVAETKSSIGEIRGKLEYLERYCGELKQALRVAIQSSKEDSPVKLINKSLPRIVEGGNSMQVSEEVMLEGFLQVVSEARQSTLHSKYSKAVLYHLEGIINQTLYKDFENCSFQKNGAPKHLSPEQERHSQFSSFAALRSLSWNEVLKRGTKYYSEELSRFCDQKMSSIITVLKWNKQWPERLLQAFFVSAKCIWLLHLLAFSFYPPVVFLRVEENRPFDSHFMDDVFGDRPKSQGPSRVKVMVMPGFDVHDRVLRCKVMSRYKSAA</sequence>
<gene>
    <name evidence="1" type="ORF">CCAM_LOCUS21216</name>
</gene>
<proteinExistence type="predicted"/>